<dbReference type="AlphaFoldDB" id="A0AA88YVN0"/>
<dbReference type="Proteomes" id="UP001186944">
    <property type="component" value="Unassembled WGS sequence"/>
</dbReference>
<keyword evidence="2" id="KW-1185">Reference proteome</keyword>
<evidence type="ECO:0008006" key="3">
    <source>
        <dbReference type="Google" id="ProtNLM"/>
    </source>
</evidence>
<reference evidence="1" key="1">
    <citation type="submission" date="2019-08" db="EMBL/GenBank/DDBJ databases">
        <title>The improved chromosome-level genome for the pearl oyster Pinctada fucata martensii using PacBio sequencing and Hi-C.</title>
        <authorList>
            <person name="Zheng Z."/>
        </authorList>
    </citation>
    <scope>NUCLEOTIDE SEQUENCE</scope>
    <source>
        <strain evidence="1">ZZ-2019</strain>
        <tissue evidence="1">Adductor muscle</tissue>
    </source>
</reference>
<protein>
    <recommendedName>
        <fullName evidence="3">Tripartite motif-containing protein 2</fullName>
    </recommendedName>
</protein>
<proteinExistence type="predicted"/>
<dbReference type="Gene3D" id="2.120.10.30">
    <property type="entry name" value="TolB, C-terminal domain"/>
    <property type="match status" value="1"/>
</dbReference>
<name>A0AA88YVN0_PINIB</name>
<accession>A0AA88YVN0</accession>
<evidence type="ECO:0000313" key="2">
    <source>
        <dbReference type="Proteomes" id="UP001186944"/>
    </source>
</evidence>
<dbReference type="SUPFAM" id="SSF101898">
    <property type="entry name" value="NHL repeat"/>
    <property type="match status" value="1"/>
</dbReference>
<organism evidence="1 2">
    <name type="scientific">Pinctada imbricata</name>
    <name type="common">Atlantic pearl-oyster</name>
    <name type="synonym">Pinctada martensii</name>
    <dbReference type="NCBI Taxonomy" id="66713"/>
    <lineage>
        <taxon>Eukaryota</taxon>
        <taxon>Metazoa</taxon>
        <taxon>Spiralia</taxon>
        <taxon>Lophotrochozoa</taxon>
        <taxon>Mollusca</taxon>
        <taxon>Bivalvia</taxon>
        <taxon>Autobranchia</taxon>
        <taxon>Pteriomorphia</taxon>
        <taxon>Pterioida</taxon>
        <taxon>Pterioidea</taxon>
        <taxon>Pteriidae</taxon>
        <taxon>Pinctada</taxon>
    </lineage>
</organism>
<dbReference type="EMBL" id="VSWD01000001">
    <property type="protein sequence ID" value="KAK3108906.1"/>
    <property type="molecule type" value="Genomic_DNA"/>
</dbReference>
<comment type="caution">
    <text evidence="1">The sequence shown here is derived from an EMBL/GenBank/DDBJ whole genome shotgun (WGS) entry which is preliminary data.</text>
</comment>
<evidence type="ECO:0000313" key="1">
    <source>
        <dbReference type="EMBL" id="KAK3108906.1"/>
    </source>
</evidence>
<sequence length="298" mass="33278">MLEVTKESVGEIKFKEIEREVMNTSTMLRSIHVENLHSFDSKIGVTSLTTAGNNMAWVIYFRSPTMYLYNDKGEVVRSVTVGGGEGINDMAITQSGEMIVTCMDNKVSRVSKSGKVYTMIDTAPFGCYGVCETGKQEIVVCMKDKVDENHVAVYSSDGRRKVREIRGRDGQGKHLITHPYRVVQNGQDLCVVNIDSNVVCVDEGDNVRWVYDGKQAKLDESFCPLAICVDKYNNLLVNDGINDCVHYIDREGELIQVILTEEQTGLQDHWGICLDDVSGLVWVGSTLDKKVVIAKYLN</sequence>
<gene>
    <name evidence="1" type="ORF">FSP39_018381</name>
</gene>
<dbReference type="InterPro" id="IPR011042">
    <property type="entry name" value="6-blade_b-propeller_TolB-like"/>
</dbReference>